<sequence length="572" mass="64326">MHVLNNTAAPAGPPFPMASSDDPTALAALIVSLIALIVTLLQLVQQYASTAYDYRRCSKRVLGQWALRTRRHFIFSEVRFEVTFSTPHLSIFFPRDDHTLTEKPTRTTLDSHDLRVPAAPKQFIYEPERPAIAQWASGSMAPKTVLQYDVTDRPWFLNLEDPTVPEARCAWLDLLAAATTSDVGLYVKERRWSYDYMPAALTRPIASADKASFLSLFSLWKVSWRKKSDGVYVGSGPHCEVRVNDIHGFGPVYSVDMRPDKSTRYRCRSETARRAMFNEFNIGFGRIRTGAEIRDSVSKAFESMDTNFAETIQEWYEGNQWCIGVGLLVACWCIEPSMPKVITDNGFLSVYSAHTLSTALSHVGTLQMLCGSSCVHPLRKSHGSIQQFLSRVDMLYMEINRDLIAPHLLNAISLSDDGDYITHNRTSWTTANACLHAIGVLDDHFAGIVGYMPWDASYVKRLLAYYQLKHAIDEYPAATELASKAGTFWLQELDLVIASDAQAVVRDMLKALGTTLKQHELTFEKLVVNRLMRGALWLVHNSNAPSKHNERTALECTLTHEMLADKTTVYLA</sequence>
<reference evidence="2 3" key="1">
    <citation type="journal article" date="2010" name="Nat. Biotechnol.">
        <title>Genome sequence of the model mushroom Schizophyllum commune.</title>
        <authorList>
            <person name="Ohm R.A."/>
            <person name="de Jong J.F."/>
            <person name="Lugones L.G."/>
            <person name="Aerts A."/>
            <person name="Kothe E."/>
            <person name="Stajich J.E."/>
            <person name="de Vries R.P."/>
            <person name="Record E."/>
            <person name="Levasseur A."/>
            <person name="Baker S.E."/>
            <person name="Bartholomew K.A."/>
            <person name="Coutinho P.M."/>
            <person name="Erdmann S."/>
            <person name="Fowler T.J."/>
            <person name="Gathman A.C."/>
            <person name="Lombard V."/>
            <person name="Henrissat B."/>
            <person name="Knabe N."/>
            <person name="Kuees U."/>
            <person name="Lilly W.W."/>
            <person name="Lindquist E."/>
            <person name="Lucas S."/>
            <person name="Magnuson J.K."/>
            <person name="Piumi F."/>
            <person name="Raudaskoski M."/>
            <person name="Salamov A."/>
            <person name="Schmutz J."/>
            <person name="Schwarze F.W.M.R."/>
            <person name="vanKuyk P.A."/>
            <person name="Horton J.S."/>
            <person name="Grigoriev I.V."/>
            <person name="Woesten H.A.B."/>
        </authorList>
    </citation>
    <scope>NUCLEOTIDE SEQUENCE [LARGE SCALE GENOMIC DNA]</scope>
    <source>
        <strain evidence="3">H4-8 / FGSC 9210</strain>
    </source>
</reference>
<keyword evidence="1" id="KW-0812">Transmembrane</keyword>
<dbReference type="EMBL" id="GL377306">
    <property type="protein sequence ID" value="EFI96892.1"/>
    <property type="molecule type" value="Genomic_DNA"/>
</dbReference>
<dbReference type="OrthoDB" id="5227693at2759"/>
<dbReference type="InParanoid" id="D8Q519"/>
<dbReference type="eggNOG" id="ENOG502SXX6">
    <property type="taxonomic scope" value="Eukaryota"/>
</dbReference>
<dbReference type="AlphaFoldDB" id="D8Q519"/>
<dbReference type="VEuPathDB" id="FungiDB:SCHCODRAFT_02625984"/>
<feature type="non-terminal residue" evidence="2">
    <location>
        <position position="572"/>
    </location>
</feature>
<dbReference type="KEGG" id="scm:SCHCO_02625984"/>
<dbReference type="Proteomes" id="UP000007431">
    <property type="component" value="Unassembled WGS sequence"/>
</dbReference>
<protein>
    <submittedName>
        <fullName evidence="2">Uncharacterized protein</fullName>
    </submittedName>
</protein>
<accession>D8Q519</accession>
<evidence type="ECO:0000256" key="1">
    <source>
        <dbReference type="SAM" id="Phobius"/>
    </source>
</evidence>
<gene>
    <name evidence="2" type="ORF">SCHCODRAFT_109072</name>
</gene>
<name>D8Q519_SCHCM</name>
<dbReference type="GeneID" id="9589801"/>
<organism evidence="3">
    <name type="scientific">Schizophyllum commune (strain H4-8 / FGSC 9210)</name>
    <name type="common">Split gill fungus</name>
    <dbReference type="NCBI Taxonomy" id="578458"/>
    <lineage>
        <taxon>Eukaryota</taxon>
        <taxon>Fungi</taxon>
        <taxon>Dikarya</taxon>
        <taxon>Basidiomycota</taxon>
        <taxon>Agaricomycotina</taxon>
        <taxon>Agaricomycetes</taxon>
        <taxon>Agaricomycetidae</taxon>
        <taxon>Agaricales</taxon>
        <taxon>Schizophyllaceae</taxon>
        <taxon>Schizophyllum</taxon>
    </lineage>
</organism>
<keyword evidence="3" id="KW-1185">Reference proteome</keyword>
<dbReference type="OMA" id="RIEAKCT"/>
<dbReference type="HOGENOM" id="CLU_034950_0_0_1"/>
<evidence type="ECO:0000313" key="2">
    <source>
        <dbReference type="EMBL" id="EFI96892.1"/>
    </source>
</evidence>
<keyword evidence="1" id="KW-1133">Transmembrane helix</keyword>
<evidence type="ECO:0000313" key="3">
    <source>
        <dbReference type="Proteomes" id="UP000007431"/>
    </source>
</evidence>
<keyword evidence="1" id="KW-0472">Membrane</keyword>
<feature type="transmembrane region" description="Helical" evidence="1">
    <location>
        <begin position="25"/>
        <end position="44"/>
    </location>
</feature>
<proteinExistence type="predicted"/>